<protein>
    <submittedName>
        <fullName evidence="1">Uncharacterized protein</fullName>
    </submittedName>
</protein>
<dbReference type="InterPro" id="IPR022121">
    <property type="entry name" value="Peptidase_M73_camelysin"/>
</dbReference>
<accession>A0A1G1WH06</accession>
<dbReference type="Proteomes" id="UP000176645">
    <property type="component" value="Unassembled WGS sequence"/>
</dbReference>
<name>A0A1G1WH06_9BACT</name>
<dbReference type="AlphaFoldDB" id="A0A1G1WH06"/>
<reference evidence="1 2" key="1">
    <citation type="journal article" date="2016" name="Nat. Commun.">
        <title>Thousands of microbial genomes shed light on interconnected biogeochemical processes in an aquifer system.</title>
        <authorList>
            <person name="Anantharaman K."/>
            <person name="Brown C.T."/>
            <person name="Hug L.A."/>
            <person name="Sharon I."/>
            <person name="Castelle C.J."/>
            <person name="Probst A.J."/>
            <person name="Thomas B.C."/>
            <person name="Singh A."/>
            <person name="Wilkins M.J."/>
            <person name="Karaoz U."/>
            <person name="Brodie E.L."/>
            <person name="Williams K.H."/>
            <person name="Hubbard S.S."/>
            <person name="Banfield J.F."/>
        </authorList>
    </citation>
    <scope>NUCLEOTIDE SEQUENCE [LARGE SCALE GENOMIC DNA]</scope>
</reference>
<gene>
    <name evidence="1" type="ORF">A2Z42_02430</name>
</gene>
<proteinExistence type="predicted"/>
<dbReference type="EMBL" id="MHCU01000051">
    <property type="protein sequence ID" value="OGY27009.1"/>
    <property type="molecule type" value="Genomic_DNA"/>
</dbReference>
<evidence type="ECO:0000313" key="1">
    <source>
        <dbReference type="EMBL" id="OGY27009.1"/>
    </source>
</evidence>
<organism evidence="1 2">
    <name type="scientific">Candidatus Woykebacteria bacterium RBG_19FT_COMBO_43_10</name>
    <dbReference type="NCBI Taxonomy" id="1802598"/>
    <lineage>
        <taxon>Bacteria</taxon>
        <taxon>Candidatus Woykeibacteriota</taxon>
    </lineage>
</organism>
<comment type="caution">
    <text evidence="1">The sequence shown here is derived from an EMBL/GenBank/DDBJ whole genome shotgun (WGS) entry which is preliminary data.</text>
</comment>
<evidence type="ECO:0000313" key="2">
    <source>
        <dbReference type="Proteomes" id="UP000176645"/>
    </source>
</evidence>
<dbReference type="InterPro" id="IPR023833">
    <property type="entry name" value="Signal_pept_SipW-depend-type"/>
</dbReference>
<dbReference type="Pfam" id="PF12389">
    <property type="entry name" value="Peptidase_M73"/>
    <property type="match status" value="1"/>
</dbReference>
<sequence length="380" mass="41220">MKRIFVSILTIAIVAVVGFAVTRAFFSDTETSEENTITAGTIDISVNENNPWSEPVTISDMKPSYVRWTKHVVRNVGNNPLKLWKHIKDVTTSNNGWSESECSEADGTWDPPSDCIDPETTLDNIDEFIEYDMYIGGTVDGNESNNWLGGQNTGGQVVISETAGVTVADIESVFVFLGELAPNEEITVWQSYHMKDETGNWAQTDEMTFDIEFLAQQLNAPNPTSAVHGGIGPQALLLENKEFATDWDPIIDGTWGVLHWAGDGNTFDFSTTLEAHGLAPSTSYSLIYYADPWAGNNPGAFLGAGTSTPGGDLTISANPNLGIDLPDPADANSPTGAKIWLVKSADYNGGTPATGPMTAWNPSQYLFEYNLIKYNDTNAP</sequence>
<dbReference type="NCBIfam" id="TIGR04088">
    <property type="entry name" value="cognate_SipW"/>
    <property type="match status" value="1"/>
</dbReference>